<gene>
    <name evidence="12" type="ORF">SAMN04488079_10536</name>
</gene>
<comment type="similarity">
    <text evidence="2">Belongs to the FliJ family.</text>
</comment>
<feature type="region of interest" description="Disordered" evidence="11">
    <location>
        <begin position="127"/>
        <end position="148"/>
    </location>
</feature>
<evidence type="ECO:0000313" key="12">
    <source>
        <dbReference type="EMBL" id="SFK10233.1"/>
    </source>
</evidence>
<keyword evidence="12" id="KW-0282">Flagellum</keyword>
<dbReference type="InterPro" id="IPR018006">
    <property type="entry name" value="Flag_FliJ_proteobac"/>
</dbReference>
<dbReference type="RefSeq" id="WP_091712115.1">
    <property type="nucleotide sequence ID" value="NZ_FOSH01000005.1"/>
</dbReference>
<keyword evidence="12" id="KW-0966">Cell projection</keyword>
<dbReference type="GO" id="GO:0006935">
    <property type="term" value="P:chemotaxis"/>
    <property type="evidence" value="ECO:0007669"/>
    <property type="project" value="UniProtKB-KW"/>
</dbReference>
<evidence type="ECO:0000256" key="7">
    <source>
        <dbReference type="ARBA" id="ARBA00022795"/>
    </source>
</evidence>
<dbReference type="InterPro" id="IPR053716">
    <property type="entry name" value="Flag_assembly_chemotaxis_eff"/>
</dbReference>
<dbReference type="OrthoDB" id="6465096at2"/>
<keyword evidence="9" id="KW-0472">Membrane</keyword>
<evidence type="ECO:0000256" key="9">
    <source>
        <dbReference type="ARBA" id="ARBA00023136"/>
    </source>
</evidence>
<accession>A0A1I3WSR4</accession>
<keyword evidence="6" id="KW-0145">Chemotaxis</keyword>
<evidence type="ECO:0000256" key="10">
    <source>
        <dbReference type="ARBA" id="ARBA00023225"/>
    </source>
</evidence>
<evidence type="ECO:0000313" key="13">
    <source>
        <dbReference type="Proteomes" id="UP000198924"/>
    </source>
</evidence>
<dbReference type="Gene3D" id="1.10.287.1700">
    <property type="match status" value="1"/>
</dbReference>
<comment type="subcellular location">
    <subcellularLocation>
        <location evidence="1">Cell membrane</location>
        <topology evidence="1">Peripheral membrane protein</topology>
        <orientation evidence="1">Cytoplasmic side</orientation>
    </subcellularLocation>
</comment>
<dbReference type="GO" id="GO:0071973">
    <property type="term" value="P:bacterial-type flagellum-dependent cell motility"/>
    <property type="evidence" value="ECO:0007669"/>
    <property type="project" value="InterPro"/>
</dbReference>
<dbReference type="GO" id="GO:0003774">
    <property type="term" value="F:cytoskeletal motor activity"/>
    <property type="evidence" value="ECO:0007669"/>
    <property type="project" value="InterPro"/>
</dbReference>
<dbReference type="GO" id="GO:0005886">
    <property type="term" value="C:plasma membrane"/>
    <property type="evidence" value="ECO:0007669"/>
    <property type="project" value="UniProtKB-SubCell"/>
</dbReference>
<sequence>MSRSRKLDPVIEMARKATESELQKLGQQNALLQQEQFQLDDLLQYRAEYLARFRQDDPMVMTAKKALDLRSFLAKLDQAILSQESQVKSANQKVVQQQQLWLQARNKEQAIDALMARYEATELKKQLKREQAETDEHTNGVWLRNRKK</sequence>
<dbReference type="InterPro" id="IPR052570">
    <property type="entry name" value="FliJ"/>
</dbReference>
<evidence type="ECO:0000256" key="1">
    <source>
        <dbReference type="ARBA" id="ARBA00004413"/>
    </source>
</evidence>
<name>A0A1I3WSR4_9GAMM</name>
<dbReference type="EMBL" id="FOSH01000005">
    <property type="protein sequence ID" value="SFK10233.1"/>
    <property type="molecule type" value="Genomic_DNA"/>
</dbReference>
<keyword evidence="12" id="KW-0969">Cilium</keyword>
<evidence type="ECO:0000256" key="4">
    <source>
        <dbReference type="ARBA" id="ARBA00022448"/>
    </source>
</evidence>
<dbReference type="GO" id="GO:0009288">
    <property type="term" value="C:bacterial-type flagellum"/>
    <property type="evidence" value="ECO:0007669"/>
    <property type="project" value="InterPro"/>
</dbReference>
<reference evidence="13" key="1">
    <citation type="submission" date="2016-10" db="EMBL/GenBank/DDBJ databases">
        <authorList>
            <person name="Varghese N."/>
            <person name="Submissions S."/>
        </authorList>
    </citation>
    <scope>NUCLEOTIDE SEQUENCE [LARGE SCALE GENOMIC DNA]</scope>
    <source>
        <strain evidence="13">DSM 11578</strain>
    </source>
</reference>
<dbReference type="Pfam" id="PF02050">
    <property type="entry name" value="FliJ"/>
    <property type="match status" value="1"/>
</dbReference>
<dbReference type="Proteomes" id="UP000198924">
    <property type="component" value="Unassembled WGS sequence"/>
</dbReference>
<dbReference type="InterPro" id="IPR012823">
    <property type="entry name" value="Flagell_FliJ"/>
</dbReference>
<keyword evidence="5" id="KW-1003">Cell membrane</keyword>
<dbReference type="AlphaFoldDB" id="A0A1I3WSR4"/>
<organism evidence="12 13">
    <name type="scientific">Methylophaga sulfidovorans</name>
    <dbReference type="NCBI Taxonomy" id="45496"/>
    <lineage>
        <taxon>Bacteria</taxon>
        <taxon>Pseudomonadati</taxon>
        <taxon>Pseudomonadota</taxon>
        <taxon>Gammaproteobacteria</taxon>
        <taxon>Thiotrichales</taxon>
        <taxon>Piscirickettsiaceae</taxon>
        <taxon>Methylophaga</taxon>
    </lineage>
</organism>
<keyword evidence="13" id="KW-1185">Reference proteome</keyword>
<dbReference type="NCBIfam" id="TIGR02473">
    <property type="entry name" value="flagell_FliJ"/>
    <property type="match status" value="1"/>
</dbReference>
<dbReference type="PANTHER" id="PTHR38786:SF1">
    <property type="entry name" value="FLAGELLAR FLIJ PROTEIN"/>
    <property type="match status" value="1"/>
</dbReference>
<evidence type="ECO:0000256" key="2">
    <source>
        <dbReference type="ARBA" id="ARBA00010004"/>
    </source>
</evidence>
<keyword evidence="10" id="KW-1006">Bacterial flagellum protein export</keyword>
<evidence type="ECO:0000256" key="6">
    <source>
        <dbReference type="ARBA" id="ARBA00022500"/>
    </source>
</evidence>
<evidence type="ECO:0000256" key="5">
    <source>
        <dbReference type="ARBA" id="ARBA00022475"/>
    </source>
</evidence>
<dbReference type="PIRSF" id="PIRSF019404">
    <property type="entry name" value="FliJ"/>
    <property type="match status" value="1"/>
</dbReference>
<proteinExistence type="inferred from homology"/>
<evidence type="ECO:0000256" key="3">
    <source>
        <dbReference type="ARBA" id="ARBA00020392"/>
    </source>
</evidence>
<feature type="compositionally biased region" description="Basic and acidic residues" evidence="11">
    <location>
        <begin position="127"/>
        <end position="138"/>
    </location>
</feature>
<dbReference type="GO" id="GO:0044781">
    <property type="term" value="P:bacterial-type flagellum organization"/>
    <property type="evidence" value="ECO:0007669"/>
    <property type="project" value="UniProtKB-KW"/>
</dbReference>
<protein>
    <recommendedName>
        <fullName evidence="3">Flagellar FliJ protein</fullName>
    </recommendedName>
</protein>
<dbReference type="PANTHER" id="PTHR38786">
    <property type="entry name" value="FLAGELLAR FLIJ PROTEIN"/>
    <property type="match status" value="1"/>
</dbReference>
<dbReference type="STRING" id="45496.SAMN04488079_10536"/>
<dbReference type="GO" id="GO:0015031">
    <property type="term" value="P:protein transport"/>
    <property type="evidence" value="ECO:0007669"/>
    <property type="project" value="UniProtKB-KW"/>
</dbReference>
<keyword evidence="4" id="KW-0813">Transport</keyword>
<keyword evidence="7" id="KW-1005">Bacterial flagellum biogenesis</keyword>
<evidence type="ECO:0000256" key="8">
    <source>
        <dbReference type="ARBA" id="ARBA00022927"/>
    </source>
</evidence>
<evidence type="ECO:0000256" key="11">
    <source>
        <dbReference type="SAM" id="MobiDB-lite"/>
    </source>
</evidence>
<keyword evidence="8" id="KW-0653">Protein transport</keyword>